<organism evidence="2 3">
    <name type="scientific">Diaporthe vaccinii</name>
    <dbReference type="NCBI Taxonomy" id="105482"/>
    <lineage>
        <taxon>Eukaryota</taxon>
        <taxon>Fungi</taxon>
        <taxon>Dikarya</taxon>
        <taxon>Ascomycota</taxon>
        <taxon>Pezizomycotina</taxon>
        <taxon>Sordariomycetes</taxon>
        <taxon>Sordariomycetidae</taxon>
        <taxon>Diaporthales</taxon>
        <taxon>Diaporthaceae</taxon>
        <taxon>Diaporthe</taxon>
        <taxon>Diaporthe eres species complex</taxon>
    </lineage>
</organism>
<keyword evidence="3" id="KW-1185">Reference proteome</keyword>
<reference evidence="2 3" key="1">
    <citation type="submission" date="2024-03" db="EMBL/GenBank/DDBJ databases">
        <title>A high-quality draft genome sequence of Diaporthe vaccinii, a causative agent of upright dieback and viscid rot disease in cranberry plants.</title>
        <authorList>
            <person name="Sarrasin M."/>
            <person name="Lang B.F."/>
            <person name="Burger G."/>
        </authorList>
    </citation>
    <scope>NUCLEOTIDE SEQUENCE [LARGE SCALE GENOMIC DNA]</scope>
    <source>
        <strain evidence="2 3">IS7</strain>
    </source>
</reference>
<feature type="chain" id="PRO_5046658486" evidence="1">
    <location>
        <begin position="22"/>
        <end position="206"/>
    </location>
</feature>
<feature type="signal peptide" evidence="1">
    <location>
        <begin position="1"/>
        <end position="21"/>
    </location>
</feature>
<name>A0ABR4DV82_9PEZI</name>
<evidence type="ECO:0000313" key="3">
    <source>
        <dbReference type="Proteomes" id="UP001600888"/>
    </source>
</evidence>
<gene>
    <name evidence="2" type="ORF">FJTKL_04929</name>
</gene>
<evidence type="ECO:0000313" key="2">
    <source>
        <dbReference type="EMBL" id="KAL2273119.1"/>
    </source>
</evidence>
<evidence type="ECO:0000256" key="1">
    <source>
        <dbReference type="SAM" id="SignalP"/>
    </source>
</evidence>
<proteinExistence type="predicted"/>
<dbReference type="EMBL" id="JBAWTH010000199">
    <property type="protein sequence ID" value="KAL2273119.1"/>
    <property type="molecule type" value="Genomic_DNA"/>
</dbReference>
<accession>A0ABR4DV82</accession>
<protein>
    <submittedName>
        <fullName evidence="2">Uncharacterized protein</fullName>
    </submittedName>
</protein>
<comment type="caution">
    <text evidence="2">The sequence shown here is derived from an EMBL/GenBank/DDBJ whole genome shotgun (WGS) entry which is preliminary data.</text>
</comment>
<keyword evidence="1" id="KW-0732">Signal</keyword>
<dbReference type="Proteomes" id="UP001600888">
    <property type="component" value="Unassembled WGS sequence"/>
</dbReference>
<sequence>MSQRPCVAFTAVALLVLNAHAFHAFSSLCLSTPPLPLVAGVSNISAIYDVSYWQQCRAFLSFAAEDFPTVTFTFGPKYCMGREVATFLVPADVPNGDAHLIWECSGLPPTCIQASITQVGLLAFEHVRIELRCSSFVNTAQPCSKCYVNGAQHGRPPCDSKTNVLKYRDRCIPGGVQWIPLRQYGMGFILKPSWHDFIGVQQRPPC</sequence>